<evidence type="ECO:0000256" key="5">
    <source>
        <dbReference type="SAM" id="SignalP"/>
    </source>
</evidence>
<dbReference type="RefSeq" id="XP_041691026.1">
    <property type="nucleotide sequence ID" value="XM_041825669.1"/>
</dbReference>
<dbReference type="GeneID" id="65084388"/>
<dbReference type="InterPro" id="IPR036318">
    <property type="entry name" value="FAD-bd_PCMH-like_sf"/>
</dbReference>
<dbReference type="GO" id="GO:0016491">
    <property type="term" value="F:oxidoreductase activity"/>
    <property type="evidence" value="ECO:0007669"/>
    <property type="project" value="UniProtKB-KW"/>
</dbReference>
<keyword evidence="2" id="KW-0285">Flavoprotein</keyword>
<evidence type="ECO:0000256" key="2">
    <source>
        <dbReference type="ARBA" id="ARBA00022630"/>
    </source>
</evidence>
<dbReference type="InterPro" id="IPR050416">
    <property type="entry name" value="FAD-linked_Oxidoreductase"/>
</dbReference>
<evidence type="ECO:0000256" key="4">
    <source>
        <dbReference type="ARBA" id="ARBA00023002"/>
    </source>
</evidence>
<dbReference type="AlphaFoldDB" id="A0A1L7UC68"/>
<dbReference type="Proteomes" id="UP000184255">
    <property type="component" value="Unassembled WGS sequence"/>
</dbReference>
<dbReference type="Gene3D" id="3.30.43.10">
    <property type="entry name" value="Uridine Diphospho-n-acetylenolpyruvylglucosamine Reductase, domain 2"/>
    <property type="match status" value="1"/>
</dbReference>
<reference evidence="8" key="1">
    <citation type="journal article" date="2016" name="Genome Biol. Evol.">
        <title>Comparative 'omics' of the Fusarium fujikuroi species complex highlights differences in genetic potential and metabolite synthesis.</title>
        <authorList>
            <person name="Niehaus E.-M."/>
            <person name="Muensterkoetter M."/>
            <person name="Proctor R.H."/>
            <person name="Brown D.W."/>
            <person name="Sharon A."/>
            <person name="Idan Y."/>
            <person name="Oren-Young L."/>
            <person name="Sieber C.M."/>
            <person name="Novak O."/>
            <person name="Pencik A."/>
            <person name="Tarkowska D."/>
            <person name="Hromadova K."/>
            <person name="Freeman S."/>
            <person name="Maymon M."/>
            <person name="Elazar M."/>
            <person name="Youssef S.A."/>
            <person name="El-Shabrawy E.S.M."/>
            <person name="Shalaby A.B.A."/>
            <person name="Houterman P."/>
            <person name="Brock N.L."/>
            <person name="Burkhardt I."/>
            <person name="Tsavkelova E.A."/>
            <person name="Dickschat J.S."/>
            <person name="Galuszka P."/>
            <person name="Gueldener U."/>
            <person name="Tudzynski B."/>
        </authorList>
    </citation>
    <scope>NUCLEOTIDE SEQUENCE [LARGE SCALE GENOMIC DNA]</scope>
    <source>
        <strain evidence="8">MRC7560</strain>
    </source>
</reference>
<evidence type="ECO:0000313" key="7">
    <source>
        <dbReference type="EMBL" id="CVL08334.1"/>
    </source>
</evidence>
<feature type="chain" id="PRO_5011956364" evidence="5">
    <location>
        <begin position="20"/>
        <end position="500"/>
    </location>
</feature>
<dbReference type="GO" id="GO:0071949">
    <property type="term" value="F:FAD binding"/>
    <property type="evidence" value="ECO:0007669"/>
    <property type="project" value="InterPro"/>
</dbReference>
<evidence type="ECO:0000256" key="1">
    <source>
        <dbReference type="ARBA" id="ARBA00005466"/>
    </source>
</evidence>
<name>A0A1L7UC68_FUSMA</name>
<keyword evidence="4" id="KW-0560">Oxidoreductase</keyword>
<feature type="signal peptide" evidence="5">
    <location>
        <begin position="1"/>
        <end position="19"/>
    </location>
</feature>
<protein>
    <submittedName>
        <fullName evidence="7">Related to 6-hydroxy-d-nicotine oxidase</fullName>
    </submittedName>
</protein>
<organism evidence="7 8">
    <name type="scientific">Fusarium mangiferae</name>
    <name type="common">Mango malformation disease fungus</name>
    <dbReference type="NCBI Taxonomy" id="192010"/>
    <lineage>
        <taxon>Eukaryota</taxon>
        <taxon>Fungi</taxon>
        <taxon>Dikarya</taxon>
        <taxon>Ascomycota</taxon>
        <taxon>Pezizomycotina</taxon>
        <taxon>Sordariomycetes</taxon>
        <taxon>Hypocreomycetidae</taxon>
        <taxon>Hypocreales</taxon>
        <taxon>Nectriaceae</taxon>
        <taxon>Fusarium</taxon>
        <taxon>Fusarium fujikuroi species complex</taxon>
    </lineage>
</organism>
<sequence length="500" mass="54302">MAFLTIPVLLMGLALHVSAAPPDIRPCQAVCHSLSKQYPSQVFLGDEKTYSSEQSSFWSTIQGAVSPACFFQPKSAEEVASAVVAARGGFCKFAVKSGGHYSFAASTINDGLVVDLARLSKVTVSQDRQTAVTGPGGRWADVYPTLQKYGLTVPGGRMFGVGVGGLSLGGGISWLSNLHGWTCDNILEYEVVLADGRIIKANPKSHKDLFWALRGGGSNFGIVTKFKFIAYEQGRLWNSRLSFDADANMTANAAFTTWGDLLAPQDLKSGGVLLWDAHADRQPTGLAILTHADTFAKNSHPDVFEGFYEAGPNNVTESNAFHAEIAEGLVIPGGVTRNSMWTTSFVLDAELVQSAFDIWSEESASIASFATQELQLQIITRSQLASMKRNGGNPTGLAEETRPVGFVNLLAMWEKSEDDKHVYEVQQRMENRINAAAEKRGLSNIFKYTNYASQFQDPFAGYGSDNKKKLLKVAEKYDPEGVFQTLVEGGFKLARGPQHL</sequence>
<dbReference type="EMBL" id="FCQH01000023">
    <property type="protein sequence ID" value="CVL08334.1"/>
    <property type="molecule type" value="Genomic_DNA"/>
</dbReference>
<dbReference type="VEuPathDB" id="FungiDB:FMAN_05121"/>
<dbReference type="PANTHER" id="PTHR42973">
    <property type="entry name" value="BINDING OXIDOREDUCTASE, PUTATIVE (AFU_ORTHOLOGUE AFUA_1G17690)-RELATED"/>
    <property type="match status" value="1"/>
</dbReference>
<dbReference type="PANTHER" id="PTHR42973:SF34">
    <property type="entry name" value="FAD BINDING DOMAIN PROTEIN (AFU_ORTHOLOGUE AFUA_3G02770)"/>
    <property type="match status" value="1"/>
</dbReference>
<accession>A0A1L7UC68</accession>
<proteinExistence type="inferred from homology"/>
<gene>
    <name evidence="7" type="ORF">FMAN_05121</name>
</gene>
<dbReference type="Gene3D" id="3.40.462.20">
    <property type="match status" value="1"/>
</dbReference>
<keyword evidence="5" id="KW-0732">Signal</keyword>
<feature type="domain" description="FAD-binding PCMH-type" evidence="6">
    <location>
        <begin position="63"/>
        <end position="233"/>
    </location>
</feature>
<dbReference type="InterPro" id="IPR016167">
    <property type="entry name" value="FAD-bd_PCMH_sub1"/>
</dbReference>
<evidence type="ECO:0000259" key="6">
    <source>
        <dbReference type="PROSITE" id="PS51387"/>
    </source>
</evidence>
<dbReference type="InterPro" id="IPR006094">
    <property type="entry name" value="Oxid_FAD_bind_N"/>
</dbReference>
<dbReference type="PROSITE" id="PS51387">
    <property type="entry name" value="FAD_PCMH"/>
    <property type="match status" value="1"/>
</dbReference>
<comment type="caution">
    <text evidence="7">The sequence shown here is derived from an EMBL/GenBank/DDBJ whole genome shotgun (WGS) entry which is preliminary data.</text>
</comment>
<dbReference type="Gene3D" id="3.30.465.10">
    <property type="match status" value="1"/>
</dbReference>
<comment type="similarity">
    <text evidence="1">Belongs to the oxygen-dependent FAD-linked oxidoreductase family.</text>
</comment>
<dbReference type="InterPro" id="IPR016169">
    <property type="entry name" value="FAD-bd_PCMH_sub2"/>
</dbReference>
<dbReference type="SUPFAM" id="SSF56176">
    <property type="entry name" value="FAD-binding/transporter-associated domain-like"/>
    <property type="match status" value="1"/>
</dbReference>
<dbReference type="InterPro" id="IPR016166">
    <property type="entry name" value="FAD-bd_PCMH"/>
</dbReference>
<keyword evidence="3" id="KW-0274">FAD</keyword>
<evidence type="ECO:0000313" key="8">
    <source>
        <dbReference type="Proteomes" id="UP000184255"/>
    </source>
</evidence>
<evidence type="ECO:0000256" key="3">
    <source>
        <dbReference type="ARBA" id="ARBA00022827"/>
    </source>
</evidence>
<keyword evidence="8" id="KW-1185">Reference proteome</keyword>
<dbReference type="Pfam" id="PF01565">
    <property type="entry name" value="FAD_binding_4"/>
    <property type="match status" value="1"/>
</dbReference>